<dbReference type="AlphaFoldDB" id="A0AA38BYN9"/>
<comment type="caution">
    <text evidence="2">The sequence shown here is derived from an EMBL/GenBank/DDBJ whole genome shotgun (WGS) entry which is preliminary data.</text>
</comment>
<dbReference type="Proteomes" id="UP000824469">
    <property type="component" value="Unassembled WGS sequence"/>
</dbReference>
<gene>
    <name evidence="2" type="ORF">KI387_033708</name>
</gene>
<keyword evidence="3" id="KW-1185">Reference proteome</keyword>
<feature type="non-terminal residue" evidence="2">
    <location>
        <position position="1"/>
    </location>
</feature>
<evidence type="ECO:0000256" key="1">
    <source>
        <dbReference type="SAM" id="MobiDB-lite"/>
    </source>
</evidence>
<sequence length="107" mass="12242">EEEIRDQLEEITRLQAVVEERKAELDVEEARNKNIMPDNKREAHRPNLPWGRNNGLLSLPQILHDIPRGLRKNFPNFKGDGSNLPEEHVVAFIISCGVSGIEYEDVS</sequence>
<feature type="region of interest" description="Disordered" evidence="1">
    <location>
        <begin position="27"/>
        <end position="50"/>
    </location>
</feature>
<reference evidence="2 3" key="1">
    <citation type="journal article" date="2021" name="Nat. Plants">
        <title>The Taxus genome provides insights into paclitaxel biosynthesis.</title>
        <authorList>
            <person name="Xiong X."/>
            <person name="Gou J."/>
            <person name="Liao Q."/>
            <person name="Li Y."/>
            <person name="Zhou Q."/>
            <person name="Bi G."/>
            <person name="Li C."/>
            <person name="Du R."/>
            <person name="Wang X."/>
            <person name="Sun T."/>
            <person name="Guo L."/>
            <person name="Liang H."/>
            <person name="Lu P."/>
            <person name="Wu Y."/>
            <person name="Zhang Z."/>
            <person name="Ro D.K."/>
            <person name="Shang Y."/>
            <person name="Huang S."/>
            <person name="Yan J."/>
        </authorList>
    </citation>
    <scope>NUCLEOTIDE SEQUENCE [LARGE SCALE GENOMIC DNA]</scope>
    <source>
        <strain evidence="2">Ta-2019</strain>
    </source>
</reference>
<proteinExistence type="predicted"/>
<evidence type="ECO:0000313" key="3">
    <source>
        <dbReference type="Proteomes" id="UP000824469"/>
    </source>
</evidence>
<dbReference type="EMBL" id="JAHRHJ020003813">
    <property type="protein sequence ID" value="KAH9289591.1"/>
    <property type="molecule type" value="Genomic_DNA"/>
</dbReference>
<feature type="compositionally biased region" description="Basic and acidic residues" evidence="1">
    <location>
        <begin position="27"/>
        <end position="45"/>
    </location>
</feature>
<accession>A0AA38BYN9</accession>
<feature type="non-terminal residue" evidence="2">
    <location>
        <position position="107"/>
    </location>
</feature>
<name>A0AA38BYN9_TAXCH</name>
<organism evidence="2 3">
    <name type="scientific">Taxus chinensis</name>
    <name type="common">Chinese yew</name>
    <name type="synonym">Taxus wallichiana var. chinensis</name>
    <dbReference type="NCBI Taxonomy" id="29808"/>
    <lineage>
        <taxon>Eukaryota</taxon>
        <taxon>Viridiplantae</taxon>
        <taxon>Streptophyta</taxon>
        <taxon>Embryophyta</taxon>
        <taxon>Tracheophyta</taxon>
        <taxon>Spermatophyta</taxon>
        <taxon>Pinopsida</taxon>
        <taxon>Pinidae</taxon>
        <taxon>Conifers II</taxon>
        <taxon>Cupressales</taxon>
        <taxon>Taxaceae</taxon>
        <taxon>Taxus</taxon>
    </lineage>
</organism>
<evidence type="ECO:0000313" key="2">
    <source>
        <dbReference type="EMBL" id="KAH9289591.1"/>
    </source>
</evidence>
<protein>
    <submittedName>
        <fullName evidence="2">Uncharacterized protein</fullName>
    </submittedName>
</protein>